<protein>
    <submittedName>
        <fullName evidence="3">L-alanine-DL-glutamate epimerase-like enolase superfamily enzyme</fullName>
    </submittedName>
</protein>
<dbReference type="EMBL" id="JAGGKI010000006">
    <property type="protein sequence ID" value="MBP1893867.1"/>
    <property type="molecule type" value="Genomic_DNA"/>
</dbReference>
<dbReference type="SUPFAM" id="SSF54826">
    <property type="entry name" value="Enolase N-terminal domain-like"/>
    <property type="match status" value="1"/>
</dbReference>
<keyword evidence="1" id="KW-0479">Metal-binding</keyword>
<dbReference type="Pfam" id="PF13378">
    <property type="entry name" value="MR_MLE_C"/>
    <property type="match status" value="1"/>
</dbReference>
<dbReference type="Proteomes" id="UP000706926">
    <property type="component" value="Unassembled WGS sequence"/>
</dbReference>
<evidence type="ECO:0000313" key="3">
    <source>
        <dbReference type="EMBL" id="MBP1893867.1"/>
    </source>
</evidence>
<dbReference type="Gene3D" id="3.30.390.10">
    <property type="entry name" value="Enolase-like, N-terminal domain"/>
    <property type="match status" value="1"/>
</dbReference>
<evidence type="ECO:0000256" key="1">
    <source>
        <dbReference type="ARBA" id="ARBA00022723"/>
    </source>
</evidence>
<dbReference type="PANTHER" id="PTHR48080">
    <property type="entry name" value="D-GALACTONATE DEHYDRATASE-RELATED"/>
    <property type="match status" value="1"/>
</dbReference>
<dbReference type="InterPro" id="IPR029065">
    <property type="entry name" value="Enolase_C-like"/>
</dbReference>
<dbReference type="Gene3D" id="3.20.20.120">
    <property type="entry name" value="Enolase-like C-terminal domain"/>
    <property type="match status" value="1"/>
</dbReference>
<evidence type="ECO:0000313" key="4">
    <source>
        <dbReference type="Proteomes" id="UP000706926"/>
    </source>
</evidence>
<gene>
    <name evidence="3" type="ORF">J2Z18_002970</name>
</gene>
<dbReference type="SUPFAM" id="SSF51604">
    <property type="entry name" value="Enolase C-terminal domain-like"/>
    <property type="match status" value="1"/>
</dbReference>
<dbReference type="GeneID" id="95404934"/>
<evidence type="ECO:0000259" key="2">
    <source>
        <dbReference type="SMART" id="SM00922"/>
    </source>
</evidence>
<dbReference type="SFLD" id="SFLDS00001">
    <property type="entry name" value="Enolase"/>
    <property type="match status" value="1"/>
</dbReference>
<dbReference type="InterPro" id="IPR029017">
    <property type="entry name" value="Enolase-like_N"/>
</dbReference>
<dbReference type="RefSeq" id="WP_210094862.1">
    <property type="nucleotide sequence ID" value="NZ_CP139098.1"/>
</dbReference>
<comment type="caution">
    <text evidence="3">The sequence shown here is derived from an EMBL/GenBank/DDBJ whole genome shotgun (WGS) entry which is preliminary data.</text>
</comment>
<dbReference type="InterPro" id="IPR034593">
    <property type="entry name" value="DgoD-like"/>
</dbReference>
<dbReference type="InterPro" id="IPR036849">
    <property type="entry name" value="Enolase-like_C_sf"/>
</dbReference>
<proteinExistence type="predicted"/>
<keyword evidence="4" id="KW-1185">Reference proteome</keyword>
<accession>A0ABS4FCT4</accession>
<organism evidence="3 4">
    <name type="scientific">Paenibacillus lactis</name>
    <dbReference type="NCBI Taxonomy" id="228574"/>
    <lineage>
        <taxon>Bacteria</taxon>
        <taxon>Bacillati</taxon>
        <taxon>Bacillota</taxon>
        <taxon>Bacilli</taxon>
        <taxon>Bacillales</taxon>
        <taxon>Paenibacillaceae</taxon>
        <taxon>Paenibacillus</taxon>
    </lineage>
</organism>
<reference evidence="3 4" key="1">
    <citation type="submission" date="2021-03" db="EMBL/GenBank/DDBJ databases">
        <title>Genomic Encyclopedia of Type Strains, Phase IV (KMG-IV): sequencing the most valuable type-strain genomes for metagenomic binning, comparative biology and taxonomic classification.</title>
        <authorList>
            <person name="Goeker M."/>
        </authorList>
    </citation>
    <scope>NUCLEOTIDE SEQUENCE [LARGE SCALE GENOMIC DNA]</scope>
    <source>
        <strain evidence="3 4">DSM 15596</strain>
    </source>
</reference>
<dbReference type="SMART" id="SM00922">
    <property type="entry name" value="MR_MLE"/>
    <property type="match status" value="1"/>
</dbReference>
<name>A0ABS4FCT4_9BACL</name>
<feature type="domain" description="Mandelate racemase/muconate lactonizing enzyme C-terminal" evidence="2">
    <location>
        <begin position="147"/>
        <end position="254"/>
    </location>
</feature>
<sequence>MNIAVIQADWKVEKIEFAKLTGERARNAGANGRIGIHGKSCTVDIARITIDGQSGYGSSIHMTPEWAENIIGRRLLDLFDERGRLHEAYRLQLEYPVFDWLGKREGKPVYQLVSGARTLSGAPLVVPCYDTSLYFDDLHLPDERAAVALMQEEAMQGYAKGQRHFKIKVGRGGRHMPLWEGTKRDIAIVHGISEVAGPAGKIMIDANNAYNLNLTKEVLAALADVNLYWVEEAFHEDEALYEDLKEWLRQRGQNVLIADGEGLAAPHLVEWAIRGRVDVLQYDIIWPGFTHWMELGEKLDAHGLRSAPHCYGNAYGIYASGHLAAAVRNFEFVEYDDITIEGMDVSGYRIENGEIHIPATPGFGIGFDDELVTYLVGRSGWSLDAEKIL</sequence>
<dbReference type="InterPro" id="IPR013342">
    <property type="entry name" value="Mandelate_racemase_C"/>
</dbReference>